<dbReference type="EMBL" id="JANUCP010000004">
    <property type="protein sequence ID" value="MCS3919950.1"/>
    <property type="molecule type" value="Genomic_DNA"/>
</dbReference>
<keyword evidence="4" id="KW-1185">Reference proteome</keyword>
<keyword evidence="2" id="KW-0472">Membrane</keyword>
<keyword evidence="2" id="KW-0812">Transmembrane</keyword>
<gene>
    <name evidence="3" type="ORF">M2350_002367</name>
</gene>
<keyword evidence="1" id="KW-0175">Coiled coil</keyword>
<evidence type="ECO:0000313" key="3">
    <source>
        <dbReference type="EMBL" id="MCS3919950.1"/>
    </source>
</evidence>
<name>A0ABT2EQ15_9BACT</name>
<sequence length="197" mass="23273">MTNSLVSELAQRLGKSEEEVIQFLQTLWQILPPSPETQPYFFRYLDERFLRLEDRYENLRKEMQQGYAFLRERMEALHSETIRQVEGLRSEMTRKVEGLREEMLGQIEGLRKDMEQGNKSLREEMLGQIEGLRKDMEHQRESLLSQIKHGDDLLRQKIDAVSQHVERLEKWLFALTVPVLVSTIGIVGILIQLYLSR</sequence>
<proteinExistence type="predicted"/>
<dbReference type="RefSeq" id="WP_259096933.1">
    <property type="nucleotide sequence ID" value="NZ_CP130454.1"/>
</dbReference>
<protein>
    <recommendedName>
        <fullName evidence="5">DUF1640 domain-containing protein</fullName>
    </recommendedName>
</protein>
<organism evidence="3 4">
    <name type="scientific">Candidatus Fervidibacter sacchari</name>
    <dbReference type="NCBI Taxonomy" id="1448929"/>
    <lineage>
        <taxon>Bacteria</taxon>
        <taxon>Candidatus Fervidibacterota</taxon>
        <taxon>Candidatus Fervidibacter</taxon>
    </lineage>
</organism>
<evidence type="ECO:0000313" key="4">
    <source>
        <dbReference type="Proteomes" id="UP001204798"/>
    </source>
</evidence>
<evidence type="ECO:0000256" key="2">
    <source>
        <dbReference type="SAM" id="Phobius"/>
    </source>
</evidence>
<evidence type="ECO:0000256" key="1">
    <source>
        <dbReference type="SAM" id="Coils"/>
    </source>
</evidence>
<accession>A0ABT2EQ15</accession>
<dbReference type="Proteomes" id="UP001204798">
    <property type="component" value="Unassembled WGS sequence"/>
</dbReference>
<keyword evidence="2" id="KW-1133">Transmembrane helix</keyword>
<feature type="transmembrane region" description="Helical" evidence="2">
    <location>
        <begin position="171"/>
        <end position="195"/>
    </location>
</feature>
<dbReference type="Gene3D" id="1.20.120.20">
    <property type="entry name" value="Apolipoprotein"/>
    <property type="match status" value="1"/>
</dbReference>
<reference evidence="3 4" key="1">
    <citation type="submission" date="2022-08" db="EMBL/GenBank/DDBJ databases">
        <title>Bacterial and archaeal communities from various locations to study Microbial Dark Matter (Phase II).</title>
        <authorList>
            <person name="Stepanauskas R."/>
        </authorList>
    </citation>
    <scope>NUCLEOTIDE SEQUENCE [LARGE SCALE GENOMIC DNA]</scope>
    <source>
        <strain evidence="3 4">PD1</strain>
    </source>
</reference>
<dbReference type="SUPFAM" id="SSF58113">
    <property type="entry name" value="Apolipoprotein A-I"/>
    <property type="match status" value="1"/>
</dbReference>
<comment type="caution">
    <text evidence="3">The sequence shown here is derived from an EMBL/GenBank/DDBJ whole genome shotgun (WGS) entry which is preliminary data.</text>
</comment>
<evidence type="ECO:0008006" key="5">
    <source>
        <dbReference type="Google" id="ProtNLM"/>
    </source>
</evidence>
<feature type="coiled-coil region" evidence="1">
    <location>
        <begin position="42"/>
        <end position="142"/>
    </location>
</feature>